<keyword evidence="2" id="KW-0732">Signal</keyword>
<dbReference type="PANTHER" id="PTHR43817">
    <property type="entry name" value="GLYCOSYL HYDROLASE"/>
    <property type="match status" value="1"/>
</dbReference>
<keyword evidence="3 5" id="KW-0378">Hydrolase</keyword>
<evidence type="ECO:0000256" key="5">
    <source>
        <dbReference type="RuleBase" id="RU361187"/>
    </source>
</evidence>
<dbReference type="SUPFAM" id="SSF75005">
    <property type="entry name" value="Arabinanase/levansucrase/invertase"/>
    <property type="match status" value="1"/>
</dbReference>
<dbReference type="OrthoDB" id="272289at2759"/>
<dbReference type="Pfam" id="PF04616">
    <property type="entry name" value="Glyco_hydro_43"/>
    <property type="match status" value="1"/>
</dbReference>
<dbReference type="GO" id="GO:0004553">
    <property type="term" value="F:hydrolase activity, hydrolyzing O-glycosyl compounds"/>
    <property type="evidence" value="ECO:0007669"/>
    <property type="project" value="InterPro"/>
</dbReference>
<dbReference type="InParanoid" id="W2S815"/>
<dbReference type="HOGENOM" id="CLU_009397_0_0_1"/>
<evidence type="ECO:0000256" key="2">
    <source>
        <dbReference type="ARBA" id="ARBA00022729"/>
    </source>
</evidence>
<organism evidence="6 7">
    <name type="scientific">Cyphellophora europaea (strain CBS 101466)</name>
    <name type="common">Phialophora europaea</name>
    <dbReference type="NCBI Taxonomy" id="1220924"/>
    <lineage>
        <taxon>Eukaryota</taxon>
        <taxon>Fungi</taxon>
        <taxon>Dikarya</taxon>
        <taxon>Ascomycota</taxon>
        <taxon>Pezizomycotina</taxon>
        <taxon>Eurotiomycetes</taxon>
        <taxon>Chaetothyriomycetidae</taxon>
        <taxon>Chaetothyriales</taxon>
        <taxon>Cyphellophoraceae</taxon>
        <taxon>Cyphellophora</taxon>
    </lineage>
</organism>
<evidence type="ECO:0000256" key="3">
    <source>
        <dbReference type="ARBA" id="ARBA00022801"/>
    </source>
</evidence>
<dbReference type="GeneID" id="19978077"/>
<dbReference type="PANTHER" id="PTHR43817:SF1">
    <property type="entry name" value="HYDROLASE, FAMILY 43, PUTATIVE (AFU_ORTHOLOGUE AFUA_3G01660)-RELATED"/>
    <property type="match status" value="1"/>
</dbReference>
<dbReference type="VEuPathDB" id="FungiDB:HMPREF1541_10738"/>
<evidence type="ECO:0000313" key="7">
    <source>
        <dbReference type="Proteomes" id="UP000030752"/>
    </source>
</evidence>
<evidence type="ECO:0000256" key="1">
    <source>
        <dbReference type="ARBA" id="ARBA00009865"/>
    </source>
</evidence>
<dbReference type="RefSeq" id="XP_008713630.1">
    <property type="nucleotide sequence ID" value="XM_008715408.1"/>
</dbReference>
<protein>
    <recommendedName>
        <fullName evidence="8">Alpha-L-arabinofuranosidase II</fullName>
    </recommendedName>
</protein>
<dbReference type="STRING" id="1220924.W2S815"/>
<comment type="similarity">
    <text evidence="1 5">Belongs to the glycosyl hydrolase 43 family.</text>
</comment>
<dbReference type="eggNOG" id="ENOG502SJYH">
    <property type="taxonomic scope" value="Eukaryota"/>
</dbReference>
<dbReference type="CDD" id="cd18820">
    <property type="entry name" value="GH43_LbAraf43-like"/>
    <property type="match status" value="1"/>
</dbReference>
<evidence type="ECO:0008006" key="8">
    <source>
        <dbReference type="Google" id="ProtNLM"/>
    </source>
</evidence>
<keyword evidence="4 5" id="KW-0326">Glycosidase</keyword>
<proteinExistence type="inferred from homology"/>
<dbReference type="EMBL" id="KI635846">
    <property type="protein sequence ID" value="ETN44188.1"/>
    <property type="molecule type" value="Genomic_DNA"/>
</dbReference>
<evidence type="ECO:0000256" key="4">
    <source>
        <dbReference type="ARBA" id="ARBA00023295"/>
    </source>
</evidence>
<dbReference type="GO" id="GO:0005975">
    <property type="term" value="P:carbohydrate metabolic process"/>
    <property type="evidence" value="ECO:0007669"/>
    <property type="project" value="InterPro"/>
</dbReference>
<name>W2S815_CYPE1</name>
<dbReference type="InterPro" id="IPR006710">
    <property type="entry name" value="Glyco_hydro_43"/>
</dbReference>
<dbReference type="InterPro" id="IPR023296">
    <property type="entry name" value="Glyco_hydro_beta-prop_sf"/>
</dbReference>
<accession>W2S815</accession>
<dbReference type="AlphaFoldDB" id="W2S815"/>
<sequence length="360" mass="40362">MSNRTICDRDTPDPWMIAANNRFYFTFTCGNRIELWASQHLEDFRHAQTQKSTIWAPAKDSPWSCDVWAPEIHLLNGTWYVYFCAAQPGKGNASHRTLVLRSSNPDPMDPAAWHFVGPIKGLPDHWHIDATVFQLGHQLYCCYSGWPLGDHSDTQQDLFVIRLASPEVAIAETLTCISRASLAWERPEGGRRGVNEGPTWLSLPGFQGIVYSANGSWTCDYQLGIVALVGADPCQESSWQKRHTPLLVCDKEKGPFGPGHASFVHSPYNDGRVYCIYHGTERRDEGWANRKARVLMMGPEAFHPHAPPLCCATGWPVQQSGMPHAHHGNPGTGNQNNPLIPQLPFGLGKYQDKLMQKFKF</sequence>
<dbReference type="Proteomes" id="UP000030752">
    <property type="component" value="Unassembled WGS sequence"/>
</dbReference>
<gene>
    <name evidence="6" type="ORF">HMPREF1541_10738</name>
</gene>
<dbReference type="Gene3D" id="2.115.10.20">
    <property type="entry name" value="Glycosyl hydrolase domain, family 43"/>
    <property type="match status" value="1"/>
</dbReference>
<evidence type="ECO:0000313" key="6">
    <source>
        <dbReference type="EMBL" id="ETN44188.1"/>
    </source>
</evidence>
<keyword evidence="7" id="KW-1185">Reference proteome</keyword>
<reference evidence="6 7" key="1">
    <citation type="submission" date="2013-03" db="EMBL/GenBank/DDBJ databases">
        <title>The Genome Sequence of Phialophora europaea CBS 101466.</title>
        <authorList>
            <consortium name="The Broad Institute Genomics Platform"/>
            <person name="Cuomo C."/>
            <person name="de Hoog S."/>
            <person name="Gorbushina A."/>
            <person name="Walker B."/>
            <person name="Young S.K."/>
            <person name="Zeng Q."/>
            <person name="Gargeya S."/>
            <person name="Fitzgerald M."/>
            <person name="Haas B."/>
            <person name="Abouelleil A."/>
            <person name="Allen A.W."/>
            <person name="Alvarado L."/>
            <person name="Arachchi H.M."/>
            <person name="Berlin A.M."/>
            <person name="Chapman S.B."/>
            <person name="Gainer-Dewar J."/>
            <person name="Goldberg J."/>
            <person name="Griggs A."/>
            <person name="Gujja S."/>
            <person name="Hansen M."/>
            <person name="Howarth C."/>
            <person name="Imamovic A."/>
            <person name="Ireland A."/>
            <person name="Larimer J."/>
            <person name="McCowan C."/>
            <person name="Murphy C."/>
            <person name="Pearson M."/>
            <person name="Poon T.W."/>
            <person name="Priest M."/>
            <person name="Roberts A."/>
            <person name="Saif S."/>
            <person name="Shea T."/>
            <person name="Sisk P."/>
            <person name="Sykes S."/>
            <person name="Wortman J."/>
            <person name="Nusbaum C."/>
            <person name="Birren B."/>
        </authorList>
    </citation>
    <scope>NUCLEOTIDE SEQUENCE [LARGE SCALE GENOMIC DNA]</scope>
    <source>
        <strain evidence="6 7">CBS 101466</strain>
    </source>
</reference>